<sequence>MTTLAGRRYPPSHFVFRRPAVFNQVLAVLRHTATPDTFGLHGGRALHHYQPEDRDSVEDIELAICQCMPAAVQLMKYGAFPCASFHPSLAVDLHVLEFTINLFLQIAPNNTVFSATLERCLASMGFQLDHQHSLRRRFGNCLMWYIHLRNQTKQHYNIQLEKARELYLEGARPAAAPSNLGDSDASDSSDEGERSPPRASVTPPPSPITPRNTSDSPRTPPPPRGRHRKRGAQTCAVLSPSGTPAPASPGCSPLPTRKRARSRSWEAPLPFPEPPPRTPCFGRLKHDPDMNADINVCIDACFTQKRRKSPRDPPHTHPQTHFVPEDTAARTEAYVDNVSQVEEKRAKRQKAMEDALDAEDGYEHPQLLLPRSVLDGCEASFKAADEKREKASTEFFEDTAIMGLLCHHDRVLWLVNMHSVGEKKFYVIALMETLFQHLPRNITIGLLYDVACSFERTCRKWGFLARFMDRLAFAVSVFHAFGHEWACQLLYHPCKCKGFGFTNGEGCERFWHSISHLIANLRISGYHNWLYTLDLQIEHADEASLANLGEWIQRHRLHSIKKRAEATQALQDCGKPLSLLRRQWALQVKTQTKPLPRRSKNKGQQAVNAVMLLRTALKVWKAQVIQIRHKFLDAVEEEDPDAIVYEVELAAAEEAQATAERHLCNKEDALGVSQRQALHTLATSQYLCLRMNARALKRRLRDRLWSRKFELDRVERSFRRLVNDQKLYSHTESAVKRREPTISKVNADYNKLCGEIAKLIQDGQAPRGAIAPNPIPAKGIWQLDVNGGIWEDIGLDDDDAEAATEPPLGCATSRSLPDLGIEEGTLPPWGPALAEISACVVDAHVAARGEDRHYSGSRSDDEEGEDSGSEEEEFGMLEAIETADVYRNAQERDRLY</sequence>
<gene>
    <name evidence="2" type="ORF">B0H17DRAFT_1163757</name>
</gene>
<evidence type="ECO:0008006" key="4">
    <source>
        <dbReference type="Google" id="ProtNLM"/>
    </source>
</evidence>
<organism evidence="2 3">
    <name type="scientific">Mycena rosella</name>
    <name type="common">Pink bonnet</name>
    <name type="synonym">Agaricus rosellus</name>
    <dbReference type="NCBI Taxonomy" id="1033263"/>
    <lineage>
        <taxon>Eukaryota</taxon>
        <taxon>Fungi</taxon>
        <taxon>Dikarya</taxon>
        <taxon>Basidiomycota</taxon>
        <taxon>Agaricomycotina</taxon>
        <taxon>Agaricomycetes</taxon>
        <taxon>Agaricomycetidae</taxon>
        <taxon>Agaricales</taxon>
        <taxon>Marasmiineae</taxon>
        <taxon>Mycenaceae</taxon>
        <taxon>Mycena</taxon>
    </lineage>
</organism>
<dbReference type="AlphaFoldDB" id="A0AAD7CHE3"/>
<accession>A0AAD7CHE3</accession>
<dbReference type="InterPro" id="IPR040521">
    <property type="entry name" value="KDZ"/>
</dbReference>
<feature type="region of interest" description="Disordered" evidence="1">
    <location>
        <begin position="850"/>
        <end position="896"/>
    </location>
</feature>
<feature type="region of interest" description="Disordered" evidence="1">
    <location>
        <begin position="306"/>
        <end position="328"/>
    </location>
</feature>
<feature type="region of interest" description="Disordered" evidence="1">
    <location>
        <begin position="173"/>
        <end position="276"/>
    </location>
</feature>
<name>A0AAD7CHE3_MYCRO</name>
<comment type="caution">
    <text evidence="2">The sequence shown here is derived from an EMBL/GenBank/DDBJ whole genome shotgun (WGS) entry which is preliminary data.</text>
</comment>
<dbReference type="EMBL" id="JARKIE010000372">
    <property type="protein sequence ID" value="KAJ7648902.1"/>
    <property type="molecule type" value="Genomic_DNA"/>
</dbReference>
<evidence type="ECO:0000256" key="1">
    <source>
        <dbReference type="SAM" id="MobiDB-lite"/>
    </source>
</evidence>
<feature type="compositionally biased region" description="Acidic residues" evidence="1">
    <location>
        <begin position="860"/>
        <end position="875"/>
    </location>
</feature>
<dbReference type="Proteomes" id="UP001221757">
    <property type="component" value="Unassembled WGS sequence"/>
</dbReference>
<feature type="compositionally biased region" description="Low complexity" evidence="1">
    <location>
        <begin position="239"/>
        <end position="253"/>
    </location>
</feature>
<dbReference type="PANTHER" id="PTHR33096">
    <property type="entry name" value="CXC2 DOMAIN-CONTAINING PROTEIN"/>
    <property type="match status" value="1"/>
</dbReference>
<dbReference type="PANTHER" id="PTHR33096:SF1">
    <property type="entry name" value="CXC1-LIKE CYSTEINE CLUSTER ASSOCIATED WITH KDZ TRANSPOSASES DOMAIN-CONTAINING PROTEIN"/>
    <property type="match status" value="1"/>
</dbReference>
<evidence type="ECO:0000313" key="2">
    <source>
        <dbReference type="EMBL" id="KAJ7648902.1"/>
    </source>
</evidence>
<protein>
    <recommendedName>
        <fullName evidence="4">CxC1-like cysteine cluster associated with KDZ transposases domain-containing protein</fullName>
    </recommendedName>
</protein>
<keyword evidence="3" id="KW-1185">Reference proteome</keyword>
<proteinExistence type="predicted"/>
<evidence type="ECO:0000313" key="3">
    <source>
        <dbReference type="Proteomes" id="UP001221757"/>
    </source>
</evidence>
<reference evidence="2" key="1">
    <citation type="submission" date="2023-03" db="EMBL/GenBank/DDBJ databases">
        <title>Massive genome expansion in bonnet fungi (Mycena s.s.) driven by repeated elements and novel gene families across ecological guilds.</title>
        <authorList>
            <consortium name="Lawrence Berkeley National Laboratory"/>
            <person name="Harder C.B."/>
            <person name="Miyauchi S."/>
            <person name="Viragh M."/>
            <person name="Kuo A."/>
            <person name="Thoen E."/>
            <person name="Andreopoulos B."/>
            <person name="Lu D."/>
            <person name="Skrede I."/>
            <person name="Drula E."/>
            <person name="Henrissat B."/>
            <person name="Morin E."/>
            <person name="Kohler A."/>
            <person name="Barry K."/>
            <person name="LaButti K."/>
            <person name="Morin E."/>
            <person name="Salamov A."/>
            <person name="Lipzen A."/>
            <person name="Mereny Z."/>
            <person name="Hegedus B."/>
            <person name="Baldrian P."/>
            <person name="Stursova M."/>
            <person name="Weitz H."/>
            <person name="Taylor A."/>
            <person name="Grigoriev I.V."/>
            <person name="Nagy L.G."/>
            <person name="Martin F."/>
            <person name="Kauserud H."/>
        </authorList>
    </citation>
    <scope>NUCLEOTIDE SEQUENCE</scope>
    <source>
        <strain evidence="2">CBHHK067</strain>
    </source>
</reference>
<dbReference type="Pfam" id="PF18758">
    <property type="entry name" value="KDZ"/>
    <property type="match status" value="1"/>
</dbReference>